<dbReference type="PRINTS" id="PR00111">
    <property type="entry name" value="ABHYDROLASE"/>
</dbReference>
<dbReference type="OrthoDB" id="9799612at2"/>
<dbReference type="GO" id="GO:0004301">
    <property type="term" value="F:epoxide hydrolase activity"/>
    <property type="evidence" value="ECO:0007669"/>
    <property type="project" value="TreeGrafter"/>
</dbReference>
<evidence type="ECO:0000256" key="1">
    <source>
        <dbReference type="ARBA" id="ARBA00022801"/>
    </source>
</evidence>
<dbReference type="GeneID" id="300655551"/>
<evidence type="ECO:0000313" key="3">
    <source>
        <dbReference type="EMBL" id="NBG96399.1"/>
    </source>
</evidence>
<dbReference type="Gene3D" id="3.40.50.1820">
    <property type="entry name" value="alpha/beta hydrolase"/>
    <property type="match status" value="1"/>
</dbReference>
<dbReference type="EMBL" id="WXYQ01000007">
    <property type="protein sequence ID" value="NBG96399.1"/>
    <property type="molecule type" value="Genomic_DNA"/>
</dbReference>
<organism evidence="3 4">
    <name type="scientific">Pyruvatibacter mobilis</name>
    <dbReference type="NCBI Taxonomy" id="1712261"/>
    <lineage>
        <taxon>Bacteria</taxon>
        <taxon>Pseudomonadati</taxon>
        <taxon>Pseudomonadota</taxon>
        <taxon>Alphaproteobacteria</taxon>
        <taxon>Hyphomicrobiales</taxon>
        <taxon>Parvibaculaceae</taxon>
        <taxon>Pyruvatibacter</taxon>
    </lineage>
</organism>
<proteinExistence type="predicted"/>
<dbReference type="SUPFAM" id="SSF53474">
    <property type="entry name" value="alpha/beta-Hydrolases"/>
    <property type="match status" value="1"/>
</dbReference>
<sequence>MVGTHDIGAQGGHGVTAIRTPDARFTDLPDYPFAPHYVAVAPGLEMHYVDEGPRDGPVVLLLHGQPSWSYLYRKMIPPLAEAGFRVIAPDLIGFGKSDKPITKSAHTYAGHVAWMRSFIEKLDLTGIHVFVQDWGGLIGLRVLAEVPQRFASLTAGNTGLPAAPFPMSLIGRWLMRYKAWRKGDSITSMDKIAGFPDWIAHARYAREFNPGATVQAATIRELTDDEVAAYQAPFPDEPYMMGPRAMPWLVPSELAQGHAAWKTLEKLDLPVLLLFSDSDPVTAGQDKVFAKRLKGTKGQPHATIANAGHFLQDDKGEDIAAKMIPWLKTL</sequence>
<gene>
    <name evidence="3" type="ORF">GTQ45_11710</name>
</gene>
<evidence type="ECO:0000259" key="2">
    <source>
        <dbReference type="Pfam" id="PF00561"/>
    </source>
</evidence>
<dbReference type="NCBIfam" id="NF002043">
    <property type="entry name" value="PRK00870.1"/>
    <property type="match status" value="1"/>
</dbReference>
<dbReference type="InterPro" id="IPR051340">
    <property type="entry name" value="Haloalkane_dehalogenase"/>
</dbReference>
<name>A0A845QD96_9HYPH</name>
<dbReference type="InterPro" id="IPR000073">
    <property type="entry name" value="AB_hydrolase_1"/>
</dbReference>
<keyword evidence="1 3" id="KW-0378">Hydrolase</keyword>
<dbReference type="PANTHER" id="PTHR42977">
    <property type="entry name" value="HYDROLASE-RELATED"/>
    <property type="match status" value="1"/>
</dbReference>
<dbReference type="InterPro" id="IPR029058">
    <property type="entry name" value="AB_hydrolase_fold"/>
</dbReference>
<protein>
    <submittedName>
        <fullName evidence="3">Alpha/beta fold hydrolase</fullName>
    </submittedName>
</protein>
<keyword evidence="4" id="KW-1185">Reference proteome</keyword>
<feature type="domain" description="AB hydrolase-1" evidence="2">
    <location>
        <begin position="57"/>
        <end position="315"/>
    </location>
</feature>
<dbReference type="Proteomes" id="UP000470384">
    <property type="component" value="Unassembled WGS sequence"/>
</dbReference>
<dbReference type="RefSeq" id="WP_160588467.1">
    <property type="nucleotide sequence ID" value="NZ_BMHN01000001.1"/>
</dbReference>
<dbReference type="PRINTS" id="PR00412">
    <property type="entry name" value="EPOXHYDRLASE"/>
</dbReference>
<dbReference type="InterPro" id="IPR000639">
    <property type="entry name" value="Epox_hydrolase-like"/>
</dbReference>
<dbReference type="PANTHER" id="PTHR42977:SF3">
    <property type="entry name" value="AB HYDROLASE-1 DOMAIN-CONTAINING PROTEIN"/>
    <property type="match status" value="1"/>
</dbReference>
<evidence type="ECO:0000313" key="4">
    <source>
        <dbReference type="Proteomes" id="UP000470384"/>
    </source>
</evidence>
<dbReference type="Pfam" id="PF00561">
    <property type="entry name" value="Abhydrolase_1"/>
    <property type="match status" value="1"/>
</dbReference>
<accession>A0A845QD96</accession>
<reference evidence="3 4" key="1">
    <citation type="journal article" date="2016" name="Int. J. Syst. Evol. Microbiol.">
        <title>Pyruvatibacter mobilis gen. nov., sp. nov., a marine bacterium from the culture broth of Picochlorum sp. 122.</title>
        <authorList>
            <person name="Wang G."/>
            <person name="Tang M."/>
            <person name="Wu H."/>
            <person name="Dai S."/>
            <person name="Li T."/>
            <person name="Chen C."/>
            <person name="He H."/>
            <person name="Fan J."/>
            <person name="Xiang W."/>
            <person name="Li X."/>
        </authorList>
    </citation>
    <scope>NUCLEOTIDE SEQUENCE [LARGE SCALE GENOMIC DNA]</scope>
    <source>
        <strain evidence="3 4">GYP-11</strain>
    </source>
</reference>
<dbReference type="AlphaFoldDB" id="A0A845QD96"/>
<comment type="caution">
    <text evidence="3">The sequence shown here is derived from an EMBL/GenBank/DDBJ whole genome shotgun (WGS) entry which is preliminary data.</text>
</comment>